<accession>A0ABR4LNN6</accession>
<protein>
    <recommendedName>
        <fullName evidence="3">Protein kinase domain-containing protein</fullName>
    </recommendedName>
</protein>
<dbReference type="Proteomes" id="UP001610432">
    <property type="component" value="Unassembled WGS sequence"/>
</dbReference>
<reference evidence="1 2" key="1">
    <citation type="submission" date="2024-07" db="EMBL/GenBank/DDBJ databases">
        <title>Section-level genome sequencing and comparative genomics of Aspergillus sections Usti and Cavernicolus.</title>
        <authorList>
            <consortium name="Lawrence Berkeley National Laboratory"/>
            <person name="Nybo J.L."/>
            <person name="Vesth T.C."/>
            <person name="Theobald S."/>
            <person name="Frisvad J.C."/>
            <person name="Larsen T.O."/>
            <person name="Kjaerboelling I."/>
            <person name="Rothschild-Mancinelli K."/>
            <person name="Lyhne E.K."/>
            <person name="Kogle M.E."/>
            <person name="Barry K."/>
            <person name="Clum A."/>
            <person name="Na H."/>
            <person name="Ledsgaard L."/>
            <person name="Lin J."/>
            <person name="Lipzen A."/>
            <person name="Kuo A."/>
            <person name="Riley R."/>
            <person name="Mondo S."/>
            <person name="Labutti K."/>
            <person name="Haridas S."/>
            <person name="Pangalinan J."/>
            <person name="Salamov A.A."/>
            <person name="Simmons B.A."/>
            <person name="Magnuson J.K."/>
            <person name="Chen J."/>
            <person name="Drula E."/>
            <person name="Henrissat B."/>
            <person name="Wiebenga A."/>
            <person name="Lubbers R.J."/>
            <person name="Gomes A.C."/>
            <person name="Macurrencykelacurrency M.R."/>
            <person name="Stajich J."/>
            <person name="Grigoriev I.V."/>
            <person name="Mortensen U.H."/>
            <person name="De Vries R.P."/>
            <person name="Baker S.E."/>
            <person name="Andersen M.R."/>
        </authorList>
    </citation>
    <scope>NUCLEOTIDE SEQUENCE [LARGE SCALE GENOMIC DNA]</scope>
    <source>
        <strain evidence="1 2">CBS 449.75</strain>
    </source>
</reference>
<dbReference type="RefSeq" id="XP_070885133.1">
    <property type="nucleotide sequence ID" value="XM_071031300.1"/>
</dbReference>
<dbReference type="EMBL" id="JBFXLQ010000027">
    <property type="protein sequence ID" value="KAL2866154.1"/>
    <property type="molecule type" value="Genomic_DNA"/>
</dbReference>
<name>A0ABR4LNN6_9EURO</name>
<evidence type="ECO:0000313" key="1">
    <source>
        <dbReference type="EMBL" id="KAL2866154.1"/>
    </source>
</evidence>
<proteinExistence type="predicted"/>
<organism evidence="1 2">
    <name type="scientific">Aspergillus lucknowensis</name>
    <dbReference type="NCBI Taxonomy" id="176173"/>
    <lineage>
        <taxon>Eukaryota</taxon>
        <taxon>Fungi</taxon>
        <taxon>Dikarya</taxon>
        <taxon>Ascomycota</taxon>
        <taxon>Pezizomycotina</taxon>
        <taxon>Eurotiomycetes</taxon>
        <taxon>Eurotiomycetidae</taxon>
        <taxon>Eurotiales</taxon>
        <taxon>Aspergillaceae</taxon>
        <taxon>Aspergillus</taxon>
        <taxon>Aspergillus subgen. Nidulantes</taxon>
    </lineage>
</organism>
<dbReference type="GeneID" id="98146372"/>
<comment type="caution">
    <text evidence="1">The sequence shown here is derived from an EMBL/GenBank/DDBJ whole genome shotgun (WGS) entry which is preliminary data.</text>
</comment>
<evidence type="ECO:0000313" key="2">
    <source>
        <dbReference type="Proteomes" id="UP001610432"/>
    </source>
</evidence>
<evidence type="ECO:0008006" key="3">
    <source>
        <dbReference type="Google" id="ProtNLM"/>
    </source>
</evidence>
<sequence>MQTPGLPPMNNLHKIITIKHHPVLKQSDNQKLLKISIFAKVYLVDKRIIRKAPCSTREEDIKPVYPGHPALGYEKASYCLPRDYKIPNTILSDIFALGSILYKLQHHADFKKGVFTIAEQALA</sequence>
<gene>
    <name evidence="1" type="ORF">BJX67DRAFT_372804</name>
</gene>
<keyword evidence="2" id="KW-1185">Reference proteome</keyword>